<evidence type="ECO:0008006" key="2">
    <source>
        <dbReference type="Google" id="ProtNLM"/>
    </source>
</evidence>
<dbReference type="Gene3D" id="3.40.50.1000">
    <property type="entry name" value="HAD superfamily/HAD-like"/>
    <property type="match status" value="1"/>
</dbReference>
<dbReference type="InterPro" id="IPR023214">
    <property type="entry name" value="HAD_sf"/>
</dbReference>
<accession>X1C9B8</accession>
<sequence length="99" mass="10870">MAINLLPPVEVNKGTVVSELIQEYNLQGGIYLGDDLTDIDAFRAIHAASRDLDFQGFAIGIISQEMPEKLVAETDFTLNGVNDVGRFLEWLSQTTPQSS</sequence>
<dbReference type="EMBL" id="BART01010666">
    <property type="protein sequence ID" value="GAG89867.1"/>
    <property type="molecule type" value="Genomic_DNA"/>
</dbReference>
<reference evidence="1" key="1">
    <citation type="journal article" date="2014" name="Front. Microbiol.">
        <title>High frequency of phylogenetically diverse reductive dehalogenase-homologous genes in deep subseafloor sedimentary metagenomes.</title>
        <authorList>
            <person name="Kawai M."/>
            <person name="Futagami T."/>
            <person name="Toyoda A."/>
            <person name="Takaki Y."/>
            <person name="Nishi S."/>
            <person name="Hori S."/>
            <person name="Arai W."/>
            <person name="Tsubouchi T."/>
            <person name="Morono Y."/>
            <person name="Uchiyama I."/>
            <person name="Ito T."/>
            <person name="Fujiyama A."/>
            <person name="Inagaki F."/>
            <person name="Takami H."/>
        </authorList>
    </citation>
    <scope>NUCLEOTIDE SEQUENCE</scope>
    <source>
        <strain evidence="1">Expedition CK06-06</strain>
    </source>
</reference>
<dbReference type="InterPro" id="IPR036412">
    <property type="entry name" value="HAD-like_sf"/>
</dbReference>
<gene>
    <name evidence="1" type="ORF">S01H4_23084</name>
</gene>
<protein>
    <recommendedName>
        <fullName evidence="2">Trehalose-phosphatase</fullName>
    </recommendedName>
</protein>
<comment type="caution">
    <text evidence="1">The sequence shown here is derived from an EMBL/GenBank/DDBJ whole genome shotgun (WGS) entry which is preliminary data.</text>
</comment>
<organism evidence="1">
    <name type="scientific">marine sediment metagenome</name>
    <dbReference type="NCBI Taxonomy" id="412755"/>
    <lineage>
        <taxon>unclassified sequences</taxon>
        <taxon>metagenomes</taxon>
        <taxon>ecological metagenomes</taxon>
    </lineage>
</organism>
<dbReference type="SUPFAM" id="SSF56784">
    <property type="entry name" value="HAD-like"/>
    <property type="match status" value="1"/>
</dbReference>
<name>X1C9B8_9ZZZZ</name>
<evidence type="ECO:0000313" key="1">
    <source>
        <dbReference type="EMBL" id="GAG89867.1"/>
    </source>
</evidence>
<proteinExistence type="predicted"/>
<dbReference type="AlphaFoldDB" id="X1C9B8"/>